<accession>A0A0F3GSX1</accession>
<gene>
    <name evidence="1" type="ORF">MBAV_002859</name>
</gene>
<evidence type="ECO:0000313" key="1">
    <source>
        <dbReference type="EMBL" id="KJU84946.1"/>
    </source>
</evidence>
<protein>
    <submittedName>
        <fullName evidence="1">Uncharacterized protein</fullName>
    </submittedName>
</protein>
<keyword evidence="2" id="KW-1185">Reference proteome</keyword>
<reference evidence="1 2" key="1">
    <citation type="submission" date="2015-02" db="EMBL/GenBank/DDBJ databases">
        <title>Single-cell genomics of uncultivated deep-branching MTB reveals a conserved set of magnetosome genes.</title>
        <authorList>
            <person name="Kolinko S."/>
            <person name="Richter M."/>
            <person name="Glockner F.O."/>
            <person name="Brachmann A."/>
            <person name="Schuler D."/>
        </authorList>
    </citation>
    <scope>NUCLEOTIDE SEQUENCE [LARGE SCALE GENOMIC DNA]</scope>
    <source>
        <strain evidence="1">TM-1</strain>
    </source>
</reference>
<name>A0A0F3GSX1_9BACT</name>
<evidence type="ECO:0000313" key="2">
    <source>
        <dbReference type="Proteomes" id="UP000033423"/>
    </source>
</evidence>
<dbReference type="Proteomes" id="UP000033423">
    <property type="component" value="Unassembled WGS sequence"/>
</dbReference>
<proteinExistence type="predicted"/>
<sequence length="116" mass="13854">MSKYTAHLDEAIKNYDDEIDRENEMTLFSRLFYELDYFKYDNTNYEDIINAMRVGVFYKKDTYKIKEINVLKDTIKELIENVNMTDDKYYNILNKLSRHFNIAGPLSTVSVQPDNI</sequence>
<dbReference type="EMBL" id="LACI01001221">
    <property type="protein sequence ID" value="KJU84946.1"/>
    <property type="molecule type" value="Genomic_DNA"/>
</dbReference>
<comment type="caution">
    <text evidence="1">The sequence shown here is derived from an EMBL/GenBank/DDBJ whole genome shotgun (WGS) entry which is preliminary data.</text>
</comment>
<organism evidence="1 2">
    <name type="scientific">Candidatus Magnetobacterium bavaricum</name>
    <dbReference type="NCBI Taxonomy" id="29290"/>
    <lineage>
        <taxon>Bacteria</taxon>
        <taxon>Pseudomonadati</taxon>
        <taxon>Nitrospirota</taxon>
        <taxon>Thermodesulfovibrionia</taxon>
        <taxon>Thermodesulfovibrionales</taxon>
        <taxon>Candidatus Magnetobacteriaceae</taxon>
        <taxon>Candidatus Magnetobacterium</taxon>
    </lineage>
</organism>
<dbReference type="AlphaFoldDB" id="A0A0F3GSX1"/>